<proteinExistence type="predicted"/>
<evidence type="ECO:0000313" key="3">
    <source>
        <dbReference type="EMBL" id="MFD2919954.1"/>
    </source>
</evidence>
<reference evidence="4" key="1">
    <citation type="journal article" date="2019" name="Int. J. Syst. Evol. Microbiol.">
        <title>The Global Catalogue of Microorganisms (GCM) 10K type strain sequencing project: providing services to taxonomists for standard genome sequencing and annotation.</title>
        <authorList>
            <consortium name="The Broad Institute Genomics Platform"/>
            <consortium name="The Broad Institute Genome Sequencing Center for Infectious Disease"/>
            <person name="Wu L."/>
            <person name="Ma J."/>
        </authorList>
    </citation>
    <scope>NUCLEOTIDE SEQUENCE [LARGE SCALE GENOMIC DNA]</scope>
    <source>
        <strain evidence="4">KCTC 23299</strain>
    </source>
</reference>
<dbReference type="RefSeq" id="WP_386097692.1">
    <property type="nucleotide sequence ID" value="NZ_JBHUOZ010000002.1"/>
</dbReference>
<dbReference type="Pfam" id="PF06835">
    <property type="entry name" value="LptC"/>
    <property type="match status" value="1"/>
</dbReference>
<evidence type="ECO:0000256" key="1">
    <source>
        <dbReference type="SAM" id="MobiDB-lite"/>
    </source>
</evidence>
<sequence>MKAITNQYKQKHPLFALLLVIGCSIVLFACENDQKEIDKWTKDIKLPEVAKFIDGTLSQNGIVKAKLKAPSMIRMEGSSNDSIYTEFPKTLHVDFYNDSIKRESWLDAKYGKYYNNLNKIYLRDSVVIINVRGDTLWCHDMWWDQNTKLFYTDTIATYKSFGKNITGKLGMEATQDLKRVTFKVPVGSIDTEAGNKKDTSASAPPATQPVITPVLQ</sequence>
<organism evidence="3 4">
    <name type="scientific">Terrimonas rubra</name>
    <dbReference type="NCBI Taxonomy" id="1035890"/>
    <lineage>
        <taxon>Bacteria</taxon>
        <taxon>Pseudomonadati</taxon>
        <taxon>Bacteroidota</taxon>
        <taxon>Chitinophagia</taxon>
        <taxon>Chitinophagales</taxon>
        <taxon>Chitinophagaceae</taxon>
        <taxon>Terrimonas</taxon>
    </lineage>
</organism>
<feature type="chain" id="PRO_5047306162" evidence="2">
    <location>
        <begin position="30"/>
        <end position="216"/>
    </location>
</feature>
<evidence type="ECO:0000313" key="4">
    <source>
        <dbReference type="Proteomes" id="UP001597511"/>
    </source>
</evidence>
<keyword evidence="2" id="KW-0732">Signal</keyword>
<dbReference type="InterPro" id="IPR026265">
    <property type="entry name" value="LptC"/>
</dbReference>
<dbReference type="EMBL" id="JBHUOZ010000002">
    <property type="protein sequence ID" value="MFD2919954.1"/>
    <property type="molecule type" value="Genomic_DNA"/>
</dbReference>
<protein>
    <submittedName>
        <fullName evidence="3">LPS export ABC transporter periplasmic protein LptC</fullName>
    </submittedName>
</protein>
<feature type="region of interest" description="Disordered" evidence="1">
    <location>
        <begin position="191"/>
        <end position="216"/>
    </location>
</feature>
<dbReference type="Proteomes" id="UP001597511">
    <property type="component" value="Unassembled WGS sequence"/>
</dbReference>
<evidence type="ECO:0000256" key="2">
    <source>
        <dbReference type="SAM" id="SignalP"/>
    </source>
</evidence>
<name>A0ABW6A3P9_9BACT</name>
<keyword evidence="4" id="KW-1185">Reference proteome</keyword>
<dbReference type="Gene3D" id="2.60.450.10">
    <property type="entry name" value="Lipopolysaccharide (LPS) transport protein A like domain"/>
    <property type="match status" value="1"/>
</dbReference>
<dbReference type="NCBIfam" id="TIGR04409">
    <property type="entry name" value="LptC_YrbK"/>
    <property type="match status" value="1"/>
</dbReference>
<gene>
    <name evidence="3" type="primary">lptC</name>
    <name evidence="3" type="ORF">ACFS6H_09565</name>
</gene>
<feature type="signal peptide" evidence="2">
    <location>
        <begin position="1"/>
        <end position="29"/>
    </location>
</feature>
<dbReference type="PROSITE" id="PS51257">
    <property type="entry name" value="PROKAR_LIPOPROTEIN"/>
    <property type="match status" value="1"/>
</dbReference>
<dbReference type="InterPro" id="IPR010664">
    <property type="entry name" value="LipoPS_assembly_LptC-rel"/>
</dbReference>
<accession>A0ABW6A3P9</accession>
<comment type="caution">
    <text evidence="3">The sequence shown here is derived from an EMBL/GenBank/DDBJ whole genome shotgun (WGS) entry which is preliminary data.</text>
</comment>